<dbReference type="InterPro" id="IPR030802">
    <property type="entry name" value="Permease_MalE"/>
</dbReference>
<keyword evidence="1" id="KW-0472">Membrane</keyword>
<keyword evidence="3" id="KW-1185">Reference proteome</keyword>
<protein>
    <submittedName>
        <fullName evidence="2">ABC transporter permease</fullName>
    </submittedName>
</protein>
<evidence type="ECO:0000256" key="1">
    <source>
        <dbReference type="SAM" id="Phobius"/>
    </source>
</evidence>
<gene>
    <name evidence="2" type="ORF">QJ522_21155</name>
</gene>
<dbReference type="Proteomes" id="UP001431776">
    <property type="component" value="Unassembled WGS sequence"/>
</dbReference>
<feature type="transmembrane region" description="Helical" evidence="1">
    <location>
        <begin position="92"/>
        <end position="112"/>
    </location>
</feature>
<accession>A0AAW6U7C3</accession>
<keyword evidence="1" id="KW-0812">Transmembrane</keyword>
<proteinExistence type="predicted"/>
<dbReference type="GO" id="GO:0005548">
    <property type="term" value="F:phospholipid transporter activity"/>
    <property type="evidence" value="ECO:0007669"/>
    <property type="project" value="TreeGrafter"/>
</dbReference>
<dbReference type="EMBL" id="JASCXX010000041">
    <property type="protein sequence ID" value="MDI6451584.1"/>
    <property type="molecule type" value="Genomic_DNA"/>
</dbReference>
<feature type="transmembrane region" description="Helical" evidence="1">
    <location>
        <begin position="21"/>
        <end position="38"/>
    </location>
</feature>
<dbReference type="GO" id="GO:0043190">
    <property type="term" value="C:ATP-binding cassette (ABC) transporter complex"/>
    <property type="evidence" value="ECO:0007669"/>
    <property type="project" value="InterPro"/>
</dbReference>
<evidence type="ECO:0000313" key="3">
    <source>
        <dbReference type="Proteomes" id="UP001431776"/>
    </source>
</evidence>
<dbReference type="PANTHER" id="PTHR30188:SF4">
    <property type="entry name" value="PROTEIN TRIGALACTOSYLDIACYLGLYCEROL 1, CHLOROPLASTIC"/>
    <property type="match status" value="1"/>
</dbReference>
<dbReference type="RefSeq" id="WP_349246994.1">
    <property type="nucleotide sequence ID" value="NZ_JASCXX010000041.1"/>
</dbReference>
<dbReference type="Pfam" id="PF02405">
    <property type="entry name" value="MlaE"/>
    <property type="match status" value="1"/>
</dbReference>
<keyword evidence="1" id="KW-1133">Transmembrane helix</keyword>
<dbReference type="AlphaFoldDB" id="A0AAW6U7C3"/>
<comment type="caution">
    <text evidence="2">The sequence shown here is derived from an EMBL/GenBank/DDBJ whole genome shotgun (WGS) entry which is preliminary data.</text>
</comment>
<evidence type="ECO:0000313" key="2">
    <source>
        <dbReference type="EMBL" id="MDI6451584.1"/>
    </source>
</evidence>
<name>A0AAW6U7C3_9BACT</name>
<dbReference type="PANTHER" id="PTHR30188">
    <property type="entry name" value="ABC TRANSPORTER PERMEASE PROTEIN-RELATED"/>
    <property type="match status" value="1"/>
</dbReference>
<reference evidence="2" key="1">
    <citation type="submission" date="2023-05" db="EMBL/GenBank/DDBJ databases">
        <title>Anaerotaeda fermentans gen. nov., sp. nov., a novel anaerobic planctomycete of the new family within the order Sedimentisphaerales isolated from Taman Peninsula, Russia.</title>
        <authorList>
            <person name="Khomyakova M.A."/>
            <person name="Merkel A.Y."/>
            <person name="Slobodkin A.I."/>
        </authorList>
    </citation>
    <scope>NUCLEOTIDE SEQUENCE</scope>
    <source>
        <strain evidence="2">M17dextr</strain>
    </source>
</reference>
<sequence>MHVIGGLGKMVWAQWDELRHAAAVIGTVLYVSVQPRYWVRTVRRAFVQQIVTIGVDSIALVCGIAVFVGITVVVQLAFWVEQAGQSQMLGPLLVAVVARELSPVLIGIVVIVRSGSAMVTELGIMRTDGCVDALEAKELSPFLFLVMPRVLATAVSTFCLTIVFILVAFASGYLFGAMVGTGNRDLLLLMDTVSRAVHPKDVLAIVSKSIVPALFAGASCCIGGLDVGESLTEVPQATQRALVRSLVGLFVISTVVSFLTYL</sequence>
<feature type="transmembrane region" description="Helical" evidence="1">
    <location>
        <begin position="241"/>
        <end position="261"/>
    </location>
</feature>
<organism evidence="2 3">
    <name type="scientific">Anaerobaca lacustris</name>
    <dbReference type="NCBI Taxonomy" id="3044600"/>
    <lineage>
        <taxon>Bacteria</taxon>
        <taxon>Pseudomonadati</taxon>
        <taxon>Planctomycetota</taxon>
        <taxon>Phycisphaerae</taxon>
        <taxon>Sedimentisphaerales</taxon>
        <taxon>Anaerobacaceae</taxon>
        <taxon>Anaerobaca</taxon>
    </lineage>
</organism>
<feature type="transmembrane region" description="Helical" evidence="1">
    <location>
        <begin position="150"/>
        <end position="175"/>
    </location>
</feature>
<feature type="transmembrane region" description="Helical" evidence="1">
    <location>
        <begin position="58"/>
        <end position="80"/>
    </location>
</feature>